<reference evidence="1 2" key="1">
    <citation type="journal article" date="2019" name="Environ. Microbiol.">
        <title>Species interactions and distinct microbial communities in high Arctic permafrost affected cryosols are associated with the CH4 and CO2 gas fluxes.</title>
        <authorList>
            <person name="Altshuler I."/>
            <person name="Hamel J."/>
            <person name="Turney S."/>
            <person name="Magnuson E."/>
            <person name="Levesque R."/>
            <person name="Greer C."/>
            <person name="Whyte L.G."/>
        </authorList>
    </citation>
    <scope>NUCLEOTIDE SEQUENCE [LARGE SCALE GENOMIC DNA]</scope>
    <source>
        <strain evidence="1 2">42</strain>
    </source>
</reference>
<accession>A0A502ESG0</accession>
<organism evidence="1 2">
    <name type="scientific">Flavobacterium pectinovorum</name>
    <dbReference type="NCBI Taxonomy" id="29533"/>
    <lineage>
        <taxon>Bacteria</taxon>
        <taxon>Pseudomonadati</taxon>
        <taxon>Bacteroidota</taxon>
        <taxon>Flavobacteriia</taxon>
        <taxon>Flavobacteriales</taxon>
        <taxon>Flavobacteriaceae</taxon>
        <taxon>Flavobacterium</taxon>
    </lineage>
</organism>
<gene>
    <name evidence="1" type="ORF">EAH81_10475</name>
</gene>
<proteinExistence type="predicted"/>
<dbReference type="Proteomes" id="UP000319700">
    <property type="component" value="Unassembled WGS sequence"/>
</dbReference>
<keyword evidence="2" id="KW-1185">Reference proteome</keyword>
<dbReference type="Gene3D" id="3.40.30.10">
    <property type="entry name" value="Glutaredoxin"/>
    <property type="match status" value="1"/>
</dbReference>
<dbReference type="Pfam" id="PF06764">
    <property type="entry name" value="DUF1223"/>
    <property type="match status" value="1"/>
</dbReference>
<dbReference type="SUPFAM" id="SSF52833">
    <property type="entry name" value="Thioredoxin-like"/>
    <property type="match status" value="1"/>
</dbReference>
<dbReference type="AlphaFoldDB" id="A0A502ESG0"/>
<comment type="caution">
    <text evidence="1">The sequence shown here is derived from an EMBL/GenBank/DDBJ whole genome shotgun (WGS) entry which is preliminary data.</text>
</comment>
<dbReference type="InterPro" id="IPR036249">
    <property type="entry name" value="Thioredoxin-like_sf"/>
</dbReference>
<dbReference type="OrthoDB" id="9808254at2"/>
<evidence type="ECO:0000313" key="2">
    <source>
        <dbReference type="Proteomes" id="UP000319700"/>
    </source>
</evidence>
<dbReference type="PANTHER" id="PTHR36057:SF1">
    <property type="entry name" value="LIPOPROTEIN LIPID ATTACHMENT SITE-LIKE PROTEIN, PUTATIVE (DUF1223)-RELATED"/>
    <property type="match status" value="1"/>
</dbReference>
<protein>
    <submittedName>
        <fullName evidence="1">DUF1223 domain-containing protein</fullName>
    </submittedName>
</protein>
<dbReference type="InterPro" id="IPR010634">
    <property type="entry name" value="DUF1223"/>
</dbReference>
<dbReference type="PANTHER" id="PTHR36057">
    <property type="match status" value="1"/>
</dbReference>
<name>A0A502ESG0_9FLAO</name>
<sequence>MKNTLIILGTIAFSGFFFLNCFMFPDSQEELIGNSKATTIKISNNNNNNNNNSFVVVELFTSEGCSSCPPADELITKLQSEAGNKNLYLLAYHVDYWDRLGWKDQFSSNEFTLRQQKYQDWLHLQVMYTPQFIINGTTEFAGYNESALNKKVSDALEAKTSTDLTLTAQSDKDALEIQFKTNVLEKDSRLFVATVQKQGTSKVIRGENTGRMLHHTQIVRQLNSFKLDNKEGKVTVLKPQNFNSQDFELIGFIQNTVTGRIVITTKADLQ</sequence>
<dbReference type="RefSeq" id="WP_140506611.1">
    <property type="nucleotide sequence ID" value="NZ_RCZH01000006.1"/>
</dbReference>
<dbReference type="EMBL" id="RCZH01000006">
    <property type="protein sequence ID" value="TPG40763.1"/>
    <property type="molecule type" value="Genomic_DNA"/>
</dbReference>
<evidence type="ECO:0000313" key="1">
    <source>
        <dbReference type="EMBL" id="TPG40763.1"/>
    </source>
</evidence>